<evidence type="ECO:0000313" key="3">
    <source>
        <dbReference type="EMBL" id="CAD5234836.1"/>
    </source>
</evidence>
<dbReference type="AlphaFoldDB" id="A0A811M3E1"/>
<reference evidence="3" key="1">
    <citation type="submission" date="2020-09" db="EMBL/GenBank/DDBJ databases">
        <authorList>
            <person name="Kikuchi T."/>
        </authorList>
    </citation>
    <scope>NUCLEOTIDE SEQUENCE</scope>
    <source>
        <strain evidence="3">Ka4C1</strain>
    </source>
</reference>
<feature type="transmembrane region" description="Helical" evidence="2">
    <location>
        <begin position="9"/>
        <end position="27"/>
    </location>
</feature>
<feature type="region of interest" description="Disordered" evidence="1">
    <location>
        <begin position="234"/>
        <end position="257"/>
    </location>
</feature>
<proteinExistence type="predicted"/>
<feature type="transmembrane region" description="Helical" evidence="2">
    <location>
        <begin position="80"/>
        <end position="100"/>
    </location>
</feature>
<evidence type="ECO:0000313" key="4">
    <source>
        <dbReference type="Proteomes" id="UP000659654"/>
    </source>
</evidence>
<keyword evidence="2" id="KW-0472">Membrane</keyword>
<feature type="transmembrane region" description="Helical" evidence="2">
    <location>
        <begin position="47"/>
        <end position="73"/>
    </location>
</feature>
<dbReference type="Proteomes" id="UP000582659">
    <property type="component" value="Unassembled WGS sequence"/>
</dbReference>
<protein>
    <submittedName>
        <fullName evidence="3">(pine wood nematode) hypothetical protein</fullName>
    </submittedName>
</protein>
<dbReference type="EMBL" id="CAJFCV020000006">
    <property type="protein sequence ID" value="CAG9130857.1"/>
    <property type="molecule type" value="Genomic_DNA"/>
</dbReference>
<dbReference type="EMBL" id="CAJFDI010000006">
    <property type="protein sequence ID" value="CAD5234836.1"/>
    <property type="molecule type" value="Genomic_DNA"/>
</dbReference>
<evidence type="ECO:0000256" key="2">
    <source>
        <dbReference type="SAM" id="Phobius"/>
    </source>
</evidence>
<keyword evidence="2" id="KW-0812">Transmembrane</keyword>
<dbReference type="OrthoDB" id="5829951at2759"/>
<evidence type="ECO:0000256" key="1">
    <source>
        <dbReference type="SAM" id="MobiDB-lite"/>
    </source>
</evidence>
<sequence>MHVAHYRVWIYSANLAVILIQLWFIYASSNLLYDPYLRLLPLNESSILIYAITTVIPLQFIACFCGLVGVYFSKRTLVRLYWTLMIPLIIMDTVAAFIWIHTFNDLHTNIGVYLNEMSQAEGQIGDWTEWCNSWNGFLKTNKCCAPKTVEESCWDGLQCDSALPSCHLSLLAWLHGQTDGLAGILYFLLYPLKLTVVFVLREDVMELVTEIFYSNHKGEYNHWWELDELDKLETSSEDRTPSPRIPNGRNFYEKPPT</sequence>
<accession>A0A811M3E1</accession>
<keyword evidence="2" id="KW-1133">Transmembrane helix</keyword>
<name>A0A811M3E1_BURXY</name>
<keyword evidence="4" id="KW-1185">Reference proteome</keyword>
<gene>
    <name evidence="3" type="ORF">BXYJ_LOCUS14927</name>
</gene>
<comment type="caution">
    <text evidence="3">The sequence shown here is derived from an EMBL/GenBank/DDBJ whole genome shotgun (WGS) entry which is preliminary data.</text>
</comment>
<organism evidence="3 4">
    <name type="scientific">Bursaphelenchus xylophilus</name>
    <name type="common">Pinewood nematode worm</name>
    <name type="synonym">Aphelenchoides xylophilus</name>
    <dbReference type="NCBI Taxonomy" id="6326"/>
    <lineage>
        <taxon>Eukaryota</taxon>
        <taxon>Metazoa</taxon>
        <taxon>Ecdysozoa</taxon>
        <taxon>Nematoda</taxon>
        <taxon>Chromadorea</taxon>
        <taxon>Rhabditida</taxon>
        <taxon>Tylenchina</taxon>
        <taxon>Tylenchomorpha</taxon>
        <taxon>Aphelenchoidea</taxon>
        <taxon>Aphelenchoididae</taxon>
        <taxon>Bursaphelenchus</taxon>
    </lineage>
</organism>
<feature type="transmembrane region" description="Helical" evidence="2">
    <location>
        <begin position="180"/>
        <end position="200"/>
    </location>
</feature>
<dbReference type="Proteomes" id="UP000659654">
    <property type="component" value="Unassembled WGS sequence"/>
</dbReference>